<gene>
    <name evidence="2" type="ORF">RhiirC2_799958</name>
</gene>
<organism evidence="2 3">
    <name type="scientific">Rhizophagus irregularis</name>
    <dbReference type="NCBI Taxonomy" id="588596"/>
    <lineage>
        <taxon>Eukaryota</taxon>
        <taxon>Fungi</taxon>
        <taxon>Fungi incertae sedis</taxon>
        <taxon>Mucoromycota</taxon>
        <taxon>Glomeromycotina</taxon>
        <taxon>Glomeromycetes</taxon>
        <taxon>Glomerales</taxon>
        <taxon>Glomeraceae</taxon>
        <taxon>Rhizophagus</taxon>
    </lineage>
</organism>
<protein>
    <submittedName>
        <fullName evidence="2">Uncharacterized protein</fullName>
    </submittedName>
</protein>
<reference evidence="2 3" key="2">
    <citation type="submission" date="2017-10" db="EMBL/GenBank/DDBJ databases">
        <title>Extensive intraspecific genome diversity in a model arbuscular mycorrhizal fungus.</title>
        <authorList>
            <person name="Chen E.C.H."/>
            <person name="Morin E."/>
            <person name="Baudet D."/>
            <person name="Noel J."/>
            <person name="Ndikumana S."/>
            <person name="Charron P."/>
            <person name="St-Onge C."/>
            <person name="Giorgi J."/>
            <person name="Grigoriev I.V."/>
            <person name="Roux C."/>
            <person name="Martin F.M."/>
            <person name="Corradi N."/>
        </authorList>
    </citation>
    <scope>NUCLEOTIDE SEQUENCE [LARGE SCALE GENOMIC DNA]</scope>
    <source>
        <strain evidence="2 3">C2</strain>
    </source>
</reference>
<evidence type="ECO:0000313" key="2">
    <source>
        <dbReference type="EMBL" id="PKK56459.1"/>
    </source>
</evidence>
<comment type="caution">
    <text evidence="2">The sequence shown here is derived from an EMBL/GenBank/DDBJ whole genome shotgun (WGS) entry which is preliminary data.</text>
</comment>
<sequence length="90" mass="9333">MTTPPTPSVINPDIPPPPRPDAMNVDITSPSAPAPNLISTIPSGLSVNKIQVITSPQNITTPVETINASIHAPSNTSGKGKAVTFDIPER</sequence>
<dbReference type="AlphaFoldDB" id="A0A2N1M4B9"/>
<feature type="compositionally biased region" description="Pro residues" evidence="1">
    <location>
        <begin position="1"/>
        <end position="20"/>
    </location>
</feature>
<accession>A0A2N1M4B9</accession>
<feature type="region of interest" description="Disordered" evidence="1">
    <location>
        <begin position="70"/>
        <end position="90"/>
    </location>
</feature>
<feature type="region of interest" description="Disordered" evidence="1">
    <location>
        <begin position="1"/>
        <end position="24"/>
    </location>
</feature>
<proteinExistence type="predicted"/>
<evidence type="ECO:0000256" key="1">
    <source>
        <dbReference type="SAM" id="MobiDB-lite"/>
    </source>
</evidence>
<dbReference type="EMBL" id="LLXL01005589">
    <property type="protein sequence ID" value="PKK56459.1"/>
    <property type="molecule type" value="Genomic_DNA"/>
</dbReference>
<evidence type="ECO:0000313" key="3">
    <source>
        <dbReference type="Proteomes" id="UP000233469"/>
    </source>
</evidence>
<reference evidence="2 3" key="1">
    <citation type="submission" date="2016-04" db="EMBL/GenBank/DDBJ databases">
        <title>Genome analyses suggest a sexual origin of heterokaryosis in a supposedly ancient asexual fungus.</title>
        <authorList>
            <person name="Ropars J."/>
            <person name="Sedzielewska K."/>
            <person name="Noel J."/>
            <person name="Charron P."/>
            <person name="Farinelli L."/>
            <person name="Marton T."/>
            <person name="Kruger M."/>
            <person name="Pelin A."/>
            <person name="Brachmann A."/>
            <person name="Corradi N."/>
        </authorList>
    </citation>
    <scope>NUCLEOTIDE SEQUENCE [LARGE SCALE GENOMIC DNA]</scope>
    <source>
        <strain evidence="2 3">C2</strain>
    </source>
</reference>
<dbReference type="Proteomes" id="UP000233469">
    <property type="component" value="Unassembled WGS sequence"/>
</dbReference>
<name>A0A2N1M4B9_9GLOM</name>